<comment type="caution">
    <text evidence="1">The sequence shown here is derived from an EMBL/GenBank/DDBJ whole genome shotgun (WGS) entry which is preliminary data.</text>
</comment>
<organism evidence="1 2">
    <name type="scientific">Racocetra persica</name>
    <dbReference type="NCBI Taxonomy" id="160502"/>
    <lineage>
        <taxon>Eukaryota</taxon>
        <taxon>Fungi</taxon>
        <taxon>Fungi incertae sedis</taxon>
        <taxon>Mucoromycota</taxon>
        <taxon>Glomeromycotina</taxon>
        <taxon>Glomeromycetes</taxon>
        <taxon>Diversisporales</taxon>
        <taxon>Gigasporaceae</taxon>
        <taxon>Racocetra</taxon>
    </lineage>
</organism>
<reference evidence="1" key="1">
    <citation type="submission" date="2021-06" db="EMBL/GenBank/DDBJ databases">
        <authorList>
            <person name="Kallberg Y."/>
            <person name="Tangrot J."/>
            <person name="Rosling A."/>
        </authorList>
    </citation>
    <scope>NUCLEOTIDE SEQUENCE</scope>
    <source>
        <strain evidence="1">MA461A</strain>
    </source>
</reference>
<accession>A0ACA9L268</accession>
<keyword evidence="2" id="KW-1185">Reference proteome</keyword>
<sequence length="49" mass="5483">TVSIFDEIMLDAINANAVLEEVLAWKTSIISDETKGHLYVKISSNRPSY</sequence>
<evidence type="ECO:0000313" key="1">
    <source>
        <dbReference type="EMBL" id="CAG8506855.1"/>
    </source>
</evidence>
<feature type="non-terminal residue" evidence="1">
    <location>
        <position position="1"/>
    </location>
</feature>
<protein>
    <submittedName>
        <fullName evidence="1">18943_t:CDS:1</fullName>
    </submittedName>
</protein>
<name>A0ACA9L268_9GLOM</name>
<proteinExistence type="predicted"/>
<evidence type="ECO:0000313" key="2">
    <source>
        <dbReference type="Proteomes" id="UP000789920"/>
    </source>
</evidence>
<dbReference type="Proteomes" id="UP000789920">
    <property type="component" value="Unassembled WGS sequence"/>
</dbReference>
<dbReference type="EMBL" id="CAJVQC010002157">
    <property type="protein sequence ID" value="CAG8506855.1"/>
    <property type="molecule type" value="Genomic_DNA"/>
</dbReference>
<gene>
    <name evidence="1" type="ORF">RPERSI_LOCUS2077</name>
</gene>